<evidence type="ECO:0000313" key="7">
    <source>
        <dbReference type="Proteomes" id="UP000291106"/>
    </source>
</evidence>
<organism evidence="6 7">
    <name type="scientific">Shewanella maritima</name>
    <dbReference type="NCBI Taxonomy" id="2520507"/>
    <lineage>
        <taxon>Bacteria</taxon>
        <taxon>Pseudomonadati</taxon>
        <taxon>Pseudomonadota</taxon>
        <taxon>Gammaproteobacteria</taxon>
        <taxon>Alteromonadales</taxon>
        <taxon>Shewanellaceae</taxon>
        <taxon>Shewanella</taxon>
    </lineage>
</organism>
<dbReference type="InterPro" id="IPR036388">
    <property type="entry name" value="WH-like_DNA-bd_sf"/>
</dbReference>
<dbReference type="AlphaFoldDB" id="A0A411PH02"/>
<dbReference type="InterPro" id="IPR036390">
    <property type="entry name" value="WH_DNA-bd_sf"/>
</dbReference>
<dbReference type="PANTHER" id="PTHR30126">
    <property type="entry name" value="HTH-TYPE TRANSCRIPTIONAL REGULATOR"/>
    <property type="match status" value="1"/>
</dbReference>
<evidence type="ECO:0000256" key="3">
    <source>
        <dbReference type="ARBA" id="ARBA00023125"/>
    </source>
</evidence>
<feature type="domain" description="HTH lysR-type" evidence="5">
    <location>
        <begin position="1"/>
        <end position="60"/>
    </location>
</feature>
<keyword evidence="3" id="KW-0238">DNA-binding</keyword>
<dbReference type="OrthoDB" id="9786526at2"/>
<dbReference type="InterPro" id="IPR005119">
    <property type="entry name" value="LysR_subst-bd"/>
</dbReference>
<dbReference type="Proteomes" id="UP000291106">
    <property type="component" value="Chromosome"/>
</dbReference>
<reference evidence="6 7" key="1">
    <citation type="submission" date="2019-02" db="EMBL/GenBank/DDBJ databases">
        <title>Shewanella sp. D4-2 isolated from Dokdo Island.</title>
        <authorList>
            <person name="Baek K."/>
        </authorList>
    </citation>
    <scope>NUCLEOTIDE SEQUENCE [LARGE SCALE GENOMIC DNA]</scope>
    <source>
        <strain evidence="6 7">D4-2</strain>
    </source>
</reference>
<dbReference type="Gene3D" id="3.40.190.290">
    <property type="match status" value="1"/>
</dbReference>
<accession>A0A411PH02</accession>
<proteinExistence type="inferred from homology"/>
<sequence>MNFSLSQLQAFVYTVEKGSFKAAAVELGKRSQVIAQLVATMEDSCDLVLFERHVRRLEVTSQGRKLYRYARRVLETAEALNHQLSSYEQDIPEQFNLALDNTLLCPELTACYMAVIAQFPTIDLQVLTGGTEQVIEWVRSGEVEMGLIFSPLSQIESVVHVPAYNFPVVDVAGVNTLNRGAVATELELASLTQIVPNVVFKYRHDTHYVLSDQFIKTNNLREAMSMLRFDNTWMRVPEFVAKAEIESGMVNEFSIEGASETVWYAEIIYQSEQEVTLAGELFTQQVQGLDKVFFD</sequence>
<comment type="similarity">
    <text evidence="1">Belongs to the LysR transcriptional regulatory family.</text>
</comment>
<keyword evidence="2" id="KW-0805">Transcription regulation</keyword>
<dbReference type="SUPFAM" id="SSF53850">
    <property type="entry name" value="Periplasmic binding protein-like II"/>
    <property type="match status" value="1"/>
</dbReference>
<dbReference type="InterPro" id="IPR000847">
    <property type="entry name" value="LysR_HTH_N"/>
</dbReference>
<evidence type="ECO:0000256" key="1">
    <source>
        <dbReference type="ARBA" id="ARBA00009437"/>
    </source>
</evidence>
<dbReference type="RefSeq" id="WP_130599403.1">
    <property type="nucleotide sequence ID" value="NZ_CP036200.1"/>
</dbReference>
<dbReference type="SUPFAM" id="SSF46785">
    <property type="entry name" value="Winged helix' DNA-binding domain"/>
    <property type="match status" value="1"/>
</dbReference>
<dbReference type="Pfam" id="PF00126">
    <property type="entry name" value="HTH_1"/>
    <property type="match status" value="1"/>
</dbReference>
<keyword evidence="4" id="KW-0804">Transcription</keyword>
<dbReference type="PANTHER" id="PTHR30126:SF91">
    <property type="entry name" value="LYSR FAMILY TRANSCRIPTIONAL REGULATOR"/>
    <property type="match status" value="1"/>
</dbReference>
<evidence type="ECO:0000313" key="6">
    <source>
        <dbReference type="EMBL" id="QBF82857.1"/>
    </source>
</evidence>
<name>A0A411PH02_9GAMM</name>
<dbReference type="Pfam" id="PF03466">
    <property type="entry name" value="LysR_substrate"/>
    <property type="match status" value="1"/>
</dbReference>
<dbReference type="Gene3D" id="1.10.10.10">
    <property type="entry name" value="Winged helix-like DNA-binding domain superfamily/Winged helix DNA-binding domain"/>
    <property type="match status" value="1"/>
</dbReference>
<protein>
    <submittedName>
        <fullName evidence="6">LysR family transcriptional regulator</fullName>
    </submittedName>
</protein>
<dbReference type="GO" id="GO:0003700">
    <property type="term" value="F:DNA-binding transcription factor activity"/>
    <property type="evidence" value="ECO:0007669"/>
    <property type="project" value="InterPro"/>
</dbReference>
<evidence type="ECO:0000256" key="2">
    <source>
        <dbReference type="ARBA" id="ARBA00023015"/>
    </source>
</evidence>
<keyword evidence="7" id="KW-1185">Reference proteome</keyword>
<dbReference type="GO" id="GO:0000976">
    <property type="term" value="F:transcription cis-regulatory region binding"/>
    <property type="evidence" value="ECO:0007669"/>
    <property type="project" value="TreeGrafter"/>
</dbReference>
<dbReference type="EMBL" id="CP036200">
    <property type="protein sequence ID" value="QBF82857.1"/>
    <property type="molecule type" value="Genomic_DNA"/>
</dbReference>
<dbReference type="PROSITE" id="PS50931">
    <property type="entry name" value="HTH_LYSR"/>
    <property type="match status" value="1"/>
</dbReference>
<evidence type="ECO:0000256" key="4">
    <source>
        <dbReference type="ARBA" id="ARBA00023163"/>
    </source>
</evidence>
<dbReference type="KEGG" id="smai:EXU30_09235"/>
<evidence type="ECO:0000259" key="5">
    <source>
        <dbReference type="PROSITE" id="PS50931"/>
    </source>
</evidence>
<gene>
    <name evidence="6" type="ORF">EXU30_09235</name>
</gene>